<dbReference type="SUPFAM" id="SSF50249">
    <property type="entry name" value="Nucleic acid-binding proteins"/>
    <property type="match status" value="1"/>
</dbReference>
<proteinExistence type="inferred from homology"/>
<dbReference type="InterPro" id="IPR029063">
    <property type="entry name" value="SAM-dependent_MTases_sf"/>
</dbReference>
<dbReference type="PROSITE" id="PS51687">
    <property type="entry name" value="SAM_MT_RNA_M5U"/>
    <property type="match status" value="1"/>
</dbReference>
<dbReference type="Proteomes" id="UP000267164">
    <property type="component" value="Chromosome"/>
</dbReference>
<evidence type="ECO:0000256" key="3">
    <source>
        <dbReference type="ARBA" id="ARBA00022691"/>
    </source>
</evidence>
<dbReference type="PROSITE" id="PS50926">
    <property type="entry name" value="TRAM"/>
    <property type="match status" value="1"/>
</dbReference>
<keyword evidence="8" id="KW-1185">Reference proteome</keyword>
<dbReference type="CDD" id="cd02440">
    <property type="entry name" value="AdoMet_MTases"/>
    <property type="match status" value="1"/>
</dbReference>
<dbReference type="SUPFAM" id="SSF53335">
    <property type="entry name" value="S-adenosyl-L-methionine-dependent methyltransferases"/>
    <property type="match status" value="1"/>
</dbReference>
<dbReference type="Gene3D" id="2.40.50.140">
    <property type="entry name" value="Nucleic acid-binding proteins"/>
    <property type="match status" value="1"/>
</dbReference>
<evidence type="ECO:0000313" key="7">
    <source>
        <dbReference type="EMBL" id="AYF76213.1"/>
    </source>
</evidence>
<dbReference type="InterPro" id="IPR010280">
    <property type="entry name" value="U5_MeTrfase_fam"/>
</dbReference>
<dbReference type="GO" id="GO:0070041">
    <property type="term" value="F:rRNA (uridine-C5-)-methyltransferase activity"/>
    <property type="evidence" value="ECO:0007669"/>
    <property type="project" value="TreeGrafter"/>
</dbReference>
<feature type="region of interest" description="Disordered" evidence="5">
    <location>
        <begin position="277"/>
        <end position="325"/>
    </location>
</feature>
<dbReference type="EMBL" id="CP032568">
    <property type="protein sequence ID" value="AYF76213.1"/>
    <property type="molecule type" value="Genomic_DNA"/>
</dbReference>
<dbReference type="InterPro" id="IPR012340">
    <property type="entry name" value="NA-bd_OB-fold"/>
</dbReference>
<keyword evidence="3 4" id="KW-0949">S-adenosyl-L-methionine</keyword>
<organism evidence="7 8">
    <name type="scientific">Nocardia yunnanensis</name>
    <dbReference type="NCBI Taxonomy" id="2382165"/>
    <lineage>
        <taxon>Bacteria</taxon>
        <taxon>Bacillati</taxon>
        <taxon>Actinomycetota</taxon>
        <taxon>Actinomycetes</taxon>
        <taxon>Mycobacteriales</taxon>
        <taxon>Nocardiaceae</taxon>
        <taxon>Nocardia</taxon>
    </lineage>
</organism>
<dbReference type="Gene3D" id="3.40.50.150">
    <property type="entry name" value="Vaccinia Virus protein VP39"/>
    <property type="match status" value="1"/>
</dbReference>
<accession>A0A386ZG55</accession>
<dbReference type="OrthoDB" id="9804590at2"/>
<dbReference type="GO" id="GO:0070475">
    <property type="term" value="P:rRNA base methylation"/>
    <property type="evidence" value="ECO:0007669"/>
    <property type="project" value="TreeGrafter"/>
</dbReference>
<feature type="active site" description="Nucleophile" evidence="4">
    <location>
        <position position="476"/>
    </location>
</feature>
<evidence type="ECO:0000313" key="8">
    <source>
        <dbReference type="Proteomes" id="UP000267164"/>
    </source>
</evidence>
<evidence type="ECO:0000256" key="2">
    <source>
        <dbReference type="ARBA" id="ARBA00022679"/>
    </source>
</evidence>
<feature type="binding site" evidence="4">
    <location>
        <position position="352"/>
    </location>
    <ligand>
        <name>S-adenosyl-L-methionine</name>
        <dbReference type="ChEBI" id="CHEBI:59789"/>
    </ligand>
</feature>
<feature type="compositionally biased region" description="Basic and acidic residues" evidence="5">
    <location>
        <begin position="280"/>
        <end position="297"/>
    </location>
</feature>
<evidence type="ECO:0000256" key="4">
    <source>
        <dbReference type="PROSITE-ProRule" id="PRU01024"/>
    </source>
</evidence>
<reference evidence="7 8" key="1">
    <citation type="submission" date="2018-09" db="EMBL/GenBank/DDBJ databases">
        <title>Nocardia yunnanensis sp. nov., an actinomycete isolated from a soil sample.</title>
        <authorList>
            <person name="Zhang J."/>
        </authorList>
    </citation>
    <scope>NUCLEOTIDE SEQUENCE [LARGE SCALE GENOMIC DNA]</scope>
    <source>
        <strain evidence="7 8">CFHS0054</strain>
    </source>
</reference>
<feature type="binding site" evidence="4">
    <location>
        <position position="449"/>
    </location>
    <ligand>
        <name>S-adenosyl-L-methionine</name>
        <dbReference type="ChEBI" id="CHEBI:59789"/>
    </ligand>
</feature>
<sequence length="518" mass="54644">MSAGSTWHGQVFEVRVGPPGHGGFCVARHEGRVLFVRHALPGELVRALVTEDRGGSFCRADAIDILEPSPDRVPARCPVSGPGGAGCCDFTFATPAAQRDLKHQVVADQLRRLADWEPDFVVESIPVPLGLPSGVASQDVHAFSRPGGPVRLGVKDETPAAPPGRIGGVATHLAGTLIAGQGRPAPSGAAVPAGGASSLDLSEGGWRSRVRLVVDADGRAGVHRYRSTEVIADLRCPQPMAGAVDGLAERKWTPGADLVVAVDGDGMRHIVEVAPAEAESGDRRAHGRRGGDRRERVWGAGASGRGGDRRSAAARRAAAHGPRDERVVEGSGRAVQYVAGRRWELSATGFWQPHYGAAQCYSDVVAEWSAAAPGSLVWDLYCGVGVFAARLAEQVGDTGTVHGVEFARSAVTEGRAALRDLPQVALTAERVERWIHEQPSTAPDVVVLDPPRAGAGKDVVNALAERSPNRIIHIGCDPAAFARDLGLYRAAGYHPAALRVFDAFPATHHIECITLLQR</sequence>
<dbReference type="Pfam" id="PF01938">
    <property type="entry name" value="TRAM"/>
    <property type="match status" value="1"/>
</dbReference>
<evidence type="ECO:0000256" key="5">
    <source>
        <dbReference type="SAM" id="MobiDB-lite"/>
    </source>
</evidence>
<keyword evidence="1 4" id="KW-0489">Methyltransferase</keyword>
<dbReference type="KEGG" id="nyu:D7D52_22910"/>
<dbReference type="AlphaFoldDB" id="A0A386ZG55"/>
<gene>
    <name evidence="7" type="ORF">D7D52_22910</name>
</gene>
<dbReference type="InterPro" id="IPR002792">
    <property type="entry name" value="TRAM_dom"/>
</dbReference>
<feature type="domain" description="TRAM" evidence="6">
    <location>
        <begin position="5"/>
        <end position="64"/>
    </location>
</feature>
<dbReference type="PANTHER" id="PTHR11061:SF30">
    <property type="entry name" value="TRNA (URACIL(54)-C(5))-METHYLTRANSFERASE"/>
    <property type="match status" value="1"/>
</dbReference>
<feature type="binding site" evidence="4">
    <location>
        <position position="381"/>
    </location>
    <ligand>
        <name>S-adenosyl-L-methionine</name>
        <dbReference type="ChEBI" id="CHEBI:59789"/>
    </ligand>
</feature>
<feature type="binding site" evidence="4">
    <location>
        <position position="405"/>
    </location>
    <ligand>
        <name>S-adenosyl-L-methionine</name>
        <dbReference type="ChEBI" id="CHEBI:59789"/>
    </ligand>
</feature>
<comment type="similarity">
    <text evidence="4">Belongs to the class I-like SAM-binding methyltransferase superfamily. RNA M5U methyltransferase family.</text>
</comment>
<dbReference type="Gene3D" id="2.40.50.1070">
    <property type="match status" value="1"/>
</dbReference>
<protein>
    <submittedName>
        <fullName evidence="7">Class I SAM-dependent RNA methyltransferase</fullName>
    </submittedName>
</protein>
<dbReference type="Pfam" id="PF05958">
    <property type="entry name" value="tRNA_U5-meth_tr"/>
    <property type="match status" value="1"/>
</dbReference>
<name>A0A386ZG55_9NOCA</name>
<evidence type="ECO:0000256" key="1">
    <source>
        <dbReference type="ARBA" id="ARBA00022603"/>
    </source>
</evidence>
<keyword evidence="2 4" id="KW-0808">Transferase</keyword>
<dbReference type="RefSeq" id="WP_120739505.1">
    <property type="nucleotide sequence ID" value="NZ_CP032568.1"/>
</dbReference>
<evidence type="ECO:0000259" key="6">
    <source>
        <dbReference type="PROSITE" id="PS50926"/>
    </source>
</evidence>
<dbReference type="PANTHER" id="PTHR11061">
    <property type="entry name" value="RNA M5U METHYLTRANSFERASE"/>
    <property type="match status" value="1"/>
</dbReference>